<dbReference type="GO" id="GO:0045004">
    <property type="term" value="P:DNA replication proofreading"/>
    <property type="evidence" value="ECO:0007669"/>
    <property type="project" value="TreeGrafter"/>
</dbReference>
<dbReference type="InterPro" id="IPR013520">
    <property type="entry name" value="Ribonucl_H"/>
</dbReference>
<dbReference type="SMART" id="SM00479">
    <property type="entry name" value="EXOIII"/>
    <property type="match status" value="1"/>
</dbReference>
<dbReference type="InterPro" id="IPR036420">
    <property type="entry name" value="BRCT_dom_sf"/>
</dbReference>
<dbReference type="Proteomes" id="UP000481964">
    <property type="component" value="Unassembled WGS sequence"/>
</dbReference>
<dbReference type="GO" id="GO:0003887">
    <property type="term" value="F:DNA-directed DNA polymerase activity"/>
    <property type="evidence" value="ECO:0007669"/>
    <property type="project" value="InterPro"/>
</dbReference>
<dbReference type="InterPro" id="IPR012337">
    <property type="entry name" value="RNaseH-like_sf"/>
</dbReference>
<dbReference type="CDD" id="cd17748">
    <property type="entry name" value="BRCT_DNA_ligase_like"/>
    <property type="match status" value="1"/>
</dbReference>
<keyword evidence="1" id="KW-0378">Hydrolase</keyword>
<dbReference type="InterPro" id="IPR006054">
    <property type="entry name" value="DnaQ"/>
</dbReference>
<comment type="caution">
    <text evidence="3">The sequence shown here is derived from an EMBL/GenBank/DDBJ whole genome shotgun (WGS) entry which is preliminary data.</text>
</comment>
<proteinExistence type="predicted"/>
<dbReference type="GO" id="GO:0005829">
    <property type="term" value="C:cytosol"/>
    <property type="evidence" value="ECO:0007669"/>
    <property type="project" value="TreeGrafter"/>
</dbReference>
<name>A0A7C9H3B0_9FIRM</name>
<evidence type="ECO:0000313" key="4">
    <source>
        <dbReference type="Proteomes" id="UP000481964"/>
    </source>
</evidence>
<dbReference type="PANTHER" id="PTHR30231:SF41">
    <property type="entry name" value="DNA POLYMERASE III SUBUNIT EPSILON"/>
    <property type="match status" value="1"/>
</dbReference>
<dbReference type="GO" id="GO:0008408">
    <property type="term" value="F:3'-5' exonuclease activity"/>
    <property type="evidence" value="ECO:0007669"/>
    <property type="project" value="TreeGrafter"/>
</dbReference>
<accession>A0A7C9H3B0</accession>
<evidence type="ECO:0000313" key="3">
    <source>
        <dbReference type="EMBL" id="MSC57745.1"/>
    </source>
</evidence>
<dbReference type="CDD" id="cd06127">
    <property type="entry name" value="DEDDh"/>
    <property type="match status" value="1"/>
</dbReference>
<evidence type="ECO:0000256" key="1">
    <source>
        <dbReference type="ARBA" id="ARBA00022839"/>
    </source>
</evidence>
<sequence>MLHMRDSKGHSLLTFPNDYTVVDIETTGLSPEYDEIIEICAFKYRGSELVNKYSTLVKPEREVNDFITQLTGITNNMLASAPSAADVMQPLYDFIGSDVIVGHNVNFDINFLYDYCTSILSKPLSNDFVDTMRIARLLHKENKHNRLSDLATQYNLSYEGAHRAGFDCALTNSIYEIFKRECADGAIELNTLAKHSQVKAADISAAVSEIPADSPLLDKVVVFTGTLEKMLRKDAMQLVANMGGINGDNVTKKTNYLVLGNNDYCTTIKNGKSGKQKKAEEYKLKGYDIEVIPESVFYDIVNISYAPAPQAPISQLYKDFSLSDREVEVIEIVKSFISSSELYSDFGIARRSDNYISLLCGENDFMRFKASPRAFWVSLRLPFALADKNRDNPLFAAQINKNQFHWKSSIASVDELEKIKDFIVASYFK</sequence>
<keyword evidence="1" id="KW-0540">Nuclease</keyword>
<dbReference type="SUPFAM" id="SSF52113">
    <property type="entry name" value="BRCT domain"/>
    <property type="match status" value="1"/>
</dbReference>
<dbReference type="PANTHER" id="PTHR30231">
    <property type="entry name" value="DNA POLYMERASE III SUBUNIT EPSILON"/>
    <property type="match status" value="1"/>
</dbReference>
<keyword evidence="1" id="KW-0269">Exonuclease</keyword>
<dbReference type="GO" id="GO:0003677">
    <property type="term" value="F:DNA binding"/>
    <property type="evidence" value="ECO:0007669"/>
    <property type="project" value="InterPro"/>
</dbReference>
<dbReference type="FunFam" id="3.30.420.10:FF:000045">
    <property type="entry name" value="3'-5' exonuclease DinG"/>
    <property type="match status" value="1"/>
</dbReference>
<dbReference type="SUPFAM" id="SSF53098">
    <property type="entry name" value="Ribonuclease H-like"/>
    <property type="match status" value="1"/>
</dbReference>
<dbReference type="PROSITE" id="PS50172">
    <property type="entry name" value="BRCT"/>
    <property type="match status" value="1"/>
</dbReference>
<reference evidence="3 4" key="1">
    <citation type="journal article" date="2019" name="Nat. Med.">
        <title>A library of human gut bacterial isolates paired with longitudinal multiomics data enables mechanistic microbiome research.</title>
        <authorList>
            <person name="Poyet M."/>
            <person name="Groussin M."/>
            <person name="Gibbons S.M."/>
            <person name="Avila-Pacheco J."/>
            <person name="Jiang X."/>
            <person name="Kearney S.M."/>
            <person name="Perrotta A.R."/>
            <person name="Berdy B."/>
            <person name="Zhao S."/>
            <person name="Lieberman T.D."/>
            <person name="Swanson P.K."/>
            <person name="Smith M."/>
            <person name="Roesemann S."/>
            <person name="Alexander J.E."/>
            <person name="Rich S.A."/>
            <person name="Livny J."/>
            <person name="Vlamakis H."/>
            <person name="Clish C."/>
            <person name="Bullock K."/>
            <person name="Deik A."/>
            <person name="Scott J."/>
            <person name="Pierce K.A."/>
            <person name="Xavier R.J."/>
            <person name="Alm E.J."/>
        </authorList>
    </citation>
    <scope>NUCLEOTIDE SEQUENCE [LARGE SCALE GENOMIC DNA]</scope>
    <source>
        <strain evidence="3 4">BIOML-A1</strain>
    </source>
</reference>
<dbReference type="Gene3D" id="3.40.50.10190">
    <property type="entry name" value="BRCT domain"/>
    <property type="match status" value="1"/>
</dbReference>
<dbReference type="Pfam" id="PF00929">
    <property type="entry name" value="RNase_T"/>
    <property type="match status" value="1"/>
</dbReference>
<dbReference type="AlphaFoldDB" id="A0A7C9H3B0"/>
<gene>
    <name evidence="3" type="ORF">GKE48_09875</name>
</gene>
<dbReference type="EMBL" id="WKRD01000007">
    <property type="protein sequence ID" value="MSC57745.1"/>
    <property type="molecule type" value="Genomic_DNA"/>
</dbReference>
<dbReference type="Pfam" id="PF00533">
    <property type="entry name" value="BRCT"/>
    <property type="match status" value="1"/>
</dbReference>
<feature type="domain" description="BRCT" evidence="2">
    <location>
        <begin position="211"/>
        <end position="299"/>
    </location>
</feature>
<dbReference type="Gene3D" id="3.30.420.10">
    <property type="entry name" value="Ribonuclease H-like superfamily/Ribonuclease H"/>
    <property type="match status" value="1"/>
</dbReference>
<organism evidence="3 4">
    <name type="scientific">Lachnospira eligens</name>
    <dbReference type="NCBI Taxonomy" id="39485"/>
    <lineage>
        <taxon>Bacteria</taxon>
        <taxon>Bacillati</taxon>
        <taxon>Bacillota</taxon>
        <taxon>Clostridia</taxon>
        <taxon>Lachnospirales</taxon>
        <taxon>Lachnospiraceae</taxon>
        <taxon>Lachnospira</taxon>
    </lineage>
</organism>
<dbReference type="InterPro" id="IPR036397">
    <property type="entry name" value="RNaseH_sf"/>
</dbReference>
<dbReference type="NCBIfam" id="TIGR00573">
    <property type="entry name" value="dnaq"/>
    <property type="match status" value="1"/>
</dbReference>
<dbReference type="InterPro" id="IPR001357">
    <property type="entry name" value="BRCT_dom"/>
</dbReference>
<evidence type="ECO:0000259" key="2">
    <source>
        <dbReference type="PROSITE" id="PS50172"/>
    </source>
</evidence>
<protein>
    <recommendedName>
        <fullName evidence="2">BRCT domain-containing protein</fullName>
    </recommendedName>
</protein>